<name>A0A8J3VII5_9ACTN</name>
<protein>
    <submittedName>
        <fullName evidence="1">Uncharacterized protein</fullName>
    </submittedName>
</protein>
<organism evidence="1 2">
    <name type="scientific">Rhizocola hellebori</name>
    <dbReference type="NCBI Taxonomy" id="1392758"/>
    <lineage>
        <taxon>Bacteria</taxon>
        <taxon>Bacillati</taxon>
        <taxon>Actinomycetota</taxon>
        <taxon>Actinomycetes</taxon>
        <taxon>Micromonosporales</taxon>
        <taxon>Micromonosporaceae</taxon>
        <taxon>Rhizocola</taxon>
    </lineage>
</organism>
<evidence type="ECO:0000313" key="1">
    <source>
        <dbReference type="EMBL" id="GIH07437.1"/>
    </source>
</evidence>
<reference evidence="1" key="1">
    <citation type="submission" date="2021-01" db="EMBL/GenBank/DDBJ databases">
        <title>Whole genome shotgun sequence of Rhizocola hellebori NBRC 109834.</title>
        <authorList>
            <person name="Komaki H."/>
            <person name="Tamura T."/>
        </authorList>
    </citation>
    <scope>NUCLEOTIDE SEQUENCE</scope>
    <source>
        <strain evidence="1">NBRC 109834</strain>
    </source>
</reference>
<dbReference type="AlphaFoldDB" id="A0A8J3VII5"/>
<sequence>METARHDSRDRLKIAALTGTASRHAARKTSGQYDRDAAIAELHTVSTDPHLLAHAICSPRHWQYRTLRAMLLEAGADEQDLDEVAAYIDERLRKAGFPVGELADDQE</sequence>
<accession>A0A8J3VII5</accession>
<evidence type="ECO:0000313" key="2">
    <source>
        <dbReference type="Proteomes" id="UP000612899"/>
    </source>
</evidence>
<proteinExistence type="predicted"/>
<dbReference type="EMBL" id="BONY01000036">
    <property type="protein sequence ID" value="GIH07437.1"/>
    <property type="molecule type" value="Genomic_DNA"/>
</dbReference>
<gene>
    <name evidence="1" type="ORF">Rhe02_55040</name>
</gene>
<keyword evidence="2" id="KW-1185">Reference proteome</keyword>
<comment type="caution">
    <text evidence="1">The sequence shown here is derived from an EMBL/GenBank/DDBJ whole genome shotgun (WGS) entry which is preliminary data.</text>
</comment>
<dbReference type="Proteomes" id="UP000612899">
    <property type="component" value="Unassembled WGS sequence"/>
</dbReference>
<dbReference type="RefSeq" id="WP_203911227.1">
    <property type="nucleotide sequence ID" value="NZ_BONY01000036.1"/>
</dbReference>